<dbReference type="EMBL" id="AAFW02000145">
    <property type="protein sequence ID" value="EDN60428.1"/>
    <property type="molecule type" value="Genomic_DNA"/>
</dbReference>
<dbReference type="OrthoDB" id="77828at2759"/>
<dbReference type="HOGENOM" id="CLU_582904_0_0_1"/>
<dbReference type="AlphaFoldDB" id="A6ZY48"/>
<feature type="domain" description="Stn1 C-terminal fungi" evidence="5">
    <location>
        <begin position="319"/>
        <end position="489"/>
    </location>
</feature>
<evidence type="ECO:0000256" key="3">
    <source>
        <dbReference type="ARBA" id="ARBA00022895"/>
    </source>
</evidence>
<comment type="caution">
    <text evidence="6">The sequence shown here is derived from an EMBL/GenBank/DDBJ whole genome shotgun (WGS) entry which is preliminary data.</text>
</comment>
<dbReference type="Proteomes" id="UP000007060">
    <property type="component" value="Unassembled WGS sequence"/>
</dbReference>
<dbReference type="GO" id="GO:1990879">
    <property type="term" value="C:CST complex"/>
    <property type="evidence" value="ECO:0007669"/>
    <property type="project" value="InterPro"/>
</dbReference>
<dbReference type="Gene3D" id="2.40.50.1040">
    <property type="match status" value="1"/>
</dbReference>
<dbReference type="Pfam" id="PF12659">
    <property type="entry name" value="Stn1_C"/>
    <property type="match status" value="1"/>
</dbReference>
<accession>A6ZY48</accession>
<comment type="subcellular location">
    <subcellularLocation>
        <location evidence="1">Chromosome</location>
        <location evidence="1">Telomere</location>
    </subcellularLocation>
</comment>
<evidence type="ECO:0000256" key="2">
    <source>
        <dbReference type="ARBA" id="ARBA00022454"/>
    </source>
</evidence>
<dbReference type="InterPro" id="IPR024263">
    <property type="entry name" value="Stn1_C_fungi"/>
</dbReference>
<dbReference type="Gene3D" id="1.10.10.1080">
    <property type="entry name" value="Stn1, N-terminal wHTH domain"/>
    <property type="match status" value="1"/>
</dbReference>
<name>A6ZY48_YEAS7</name>
<reference evidence="6 7" key="1">
    <citation type="journal article" date="2007" name="Proc. Natl. Acad. Sci. U.S.A.">
        <title>Genome sequencing and comparative analysis of Saccharomyces cerevisiae strain YJM789.</title>
        <authorList>
            <person name="Wei W."/>
            <person name="McCusker J.H."/>
            <person name="Hyman R.W."/>
            <person name="Jones T."/>
            <person name="Ning Y."/>
            <person name="Cao Z."/>
            <person name="Gu Z."/>
            <person name="Bruno D."/>
            <person name="Miranda M."/>
            <person name="Nguyen M."/>
            <person name="Wilhelmy J."/>
            <person name="Komp C."/>
            <person name="Tamse R."/>
            <person name="Wang X."/>
            <person name="Jia P."/>
            <person name="Luedi P."/>
            <person name="Oefner P.J."/>
            <person name="David L."/>
            <person name="Dietrich F.S."/>
            <person name="Li Y."/>
            <person name="Davis R.W."/>
            <person name="Steinmetz L.M."/>
        </authorList>
    </citation>
    <scope>NUCLEOTIDE SEQUENCE [LARGE SCALE GENOMIC DNA]</scope>
    <source>
        <strain evidence="6 7">YJM789</strain>
    </source>
</reference>
<evidence type="ECO:0000259" key="5">
    <source>
        <dbReference type="Pfam" id="PF12659"/>
    </source>
</evidence>
<keyword evidence="2" id="KW-0158">Chromosome</keyword>
<sequence length="494" mass="57481">MDKYGHIAHQEGDVCYYIPRLFKYNSYYSGTEDVRIFVGDLKYRMRVSLQICEKYYDRRLSMLFWKNHPLQQIHLIGCIIGLQFKWIGKQEYIFFQLDDCTSDSSLVGYTSDMRFLTCKVKKDSILSWGLNITDLIGLTLHVYGQASLNYQELQVEYLRLCYSLTEEIDHWKITMNMREQLDTPWSLSDFVIGELFTQEQEWTPEASQIEVVNPDFVGLGYKTPESKRNETTFIEQLQEERLKDELEIISPYNSTDTSNSVHSLSFRFVSSLKDFPETHFLNSGDQIDNGNDEQLKKLEYQSANLPVMIPNRTSAKSNLMLILLGLQMKEISNSDLYKLKEVRSVVTSLASFLFQQQNVGVMKSFDSLEKEAFRDLVNRLVSQGLIGLKDKTSETFDLLPLKNLFEYAEKRISVLMKLQCYTGTVQLSHVQEKLHLPYITTNGIVDVFKECLKRTKKQYPEVLKNWWIDLDPKNGMEDQNSGILLHLEYAAAYS</sequence>
<proteinExistence type="predicted"/>
<organism evidence="6 7">
    <name type="scientific">Saccharomyces cerevisiae (strain YJM789)</name>
    <name type="common">Baker's yeast</name>
    <dbReference type="NCBI Taxonomy" id="307796"/>
    <lineage>
        <taxon>Eukaryota</taxon>
        <taxon>Fungi</taxon>
        <taxon>Dikarya</taxon>
        <taxon>Ascomycota</taxon>
        <taxon>Saccharomycotina</taxon>
        <taxon>Saccharomycetes</taxon>
        <taxon>Saccharomycetales</taxon>
        <taxon>Saccharomycetaceae</taxon>
        <taxon>Saccharomyces</taxon>
    </lineage>
</organism>
<evidence type="ECO:0000313" key="6">
    <source>
        <dbReference type="EMBL" id="EDN60428.1"/>
    </source>
</evidence>
<dbReference type="InterPro" id="IPR018856">
    <property type="entry name" value="Stn1_N"/>
</dbReference>
<protein>
    <submittedName>
        <fullName evidence="6">Conserved protein</fullName>
    </submittedName>
</protein>
<evidence type="ECO:0000313" key="7">
    <source>
        <dbReference type="Proteomes" id="UP000007060"/>
    </source>
</evidence>
<dbReference type="Pfam" id="PF10451">
    <property type="entry name" value="Stn1"/>
    <property type="match status" value="1"/>
</dbReference>
<dbReference type="Gene3D" id="3.30.1370.230">
    <property type="entry name" value="Stn1, C-terminal wHTH domain"/>
    <property type="match status" value="1"/>
</dbReference>
<dbReference type="InterPro" id="IPR038240">
    <property type="entry name" value="Stn1_C_sf"/>
</dbReference>
<dbReference type="FunFam" id="3.30.1370.230:FF:000001">
    <property type="entry name" value="Stn1p"/>
    <property type="match status" value="1"/>
</dbReference>
<keyword evidence="3" id="KW-0779">Telomere</keyword>
<dbReference type="GO" id="GO:0016233">
    <property type="term" value="P:telomere capping"/>
    <property type="evidence" value="ECO:0007669"/>
    <property type="project" value="InterPro"/>
</dbReference>
<gene>
    <name evidence="6" type="primary">STN1</name>
    <name evidence="6" type="ORF">SCY_0986</name>
</gene>
<feature type="domain" description="CST complex subunit Stn1 N-terminal" evidence="4">
    <location>
        <begin position="11"/>
        <end position="260"/>
    </location>
</feature>
<evidence type="ECO:0000259" key="4">
    <source>
        <dbReference type="Pfam" id="PF10451"/>
    </source>
</evidence>
<evidence type="ECO:0000256" key="1">
    <source>
        <dbReference type="ARBA" id="ARBA00004574"/>
    </source>
</evidence>